<feature type="transmembrane region" description="Helical" evidence="12">
    <location>
        <begin position="121"/>
        <end position="140"/>
    </location>
</feature>
<comment type="catalytic activity">
    <reaction evidence="9">
        <text>L-threonyl-[protein] + ATP = O-phospho-L-threonyl-[protein] + ADP + H(+)</text>
        <dbReference type="Rhea" id="RHEA:46608"/>
        <dbReference type="Rhea" id="RHEA-COMP:11060"/>
        <dbReference type="Rhea" id="RHEA-COMP:11605"/>
        <dbReference type="ChEBI" id="CHEBI:15378"/>
        <dbReference type="ChEBI" id="CHEBI:30013"/>
        <dbReference type="ChEBI" id="CHEBI:30616"/>
        <dbReference type="ChEBI" id="CHEBI:61977"/>
        <dbReference type="ChEBI" id="CHEBI:456216"/>
        <dbReference type="EC" id="2.7.12.2"/>
    </reaction>
</comment>
<dbReference type="Gene3D" id="1.10.510.10">
    <property type="entry name" value="Transferase(Phosphotransferase) domain 1"/>
    <property type="match status" value="1"/>
</dbReference>
<keyword evidence="2" id="KW-0597">Phosphoprotein</keyword>
<name>A0AAV2SLF4_MEGNR</name>
<dbReference type="InterPro" id="IPR011009">
    <property type="entry name" value="Kinase-like_dom_sf"/>
</dbReference>
<evidence type="ECO:0000256" key="11">
    <source>
        <dbReference type="SAM" id="MobiDB-lite"/>
    </source>
</evidence>
<evidence type="ECO:0000256" key="1">
    <source>
        <dbReference type="ARBA" id="ARBA00022527"/>
    </source>
</evidence>
<evidence type="ECO:0000256" key="3">
    <source>
        <dbReference type="ARBA" id="ARBA00022679"/>
    </source>
</evidence>
<dbReference type="Proteomes" id="UP001497623">
    <property type="component" value="Unassembled WGS sequence"/>
</dbReference>
<evidence type="ECO:0000256" key="8">
    <source>
        <dbReference type="ARBA" id="ARBA00049014"/>
    </source>
</evidence>
<keyword evidence="12" id="KW-1133">Transmembrane helix</keyword>
<keyword evidence="6" id="KW-0067">ATP-binding</keyword>
<evidence type="ECO:0000313" key="13">
    <source>
        <dbReference type="EMBL" id="CAL4217405.1"/>
    </source>
</evidence>
<comment type="caution">
    <text evidence="13">The sequence shown here is derived from an EMBL/GenBank/DDBJ whole genome shotgun (WGS) entry which is preliminary data.</text>
</comment>
<dbReference type="GO" id="GO:0004708">
    <property type="term" value="F:MAP kinase kinase activity"/>
    <property type="evidence" value="ECO:0007669"/>
    <property type="project" value="UniProtKB-EC"/>
</dbReference>
<evidence type="ECO:0008006" key="15">
    <source>
        <dbReference type="Google" id="ProtNLM"/>
    </source>
</evidence>
<evidence type="ECO:0000256" key="7">
    <source>
        <dbReference type="ARBA" id="ARBA00023137"/>
    </source>
</evidence>
<dbReference type="GO" id="GO:0006950">
    <property type="term" value="P:response to stress"/>
    <property type="evidence" value="ECO:0007669"/>
    <property type="project" value="UniProtKB-ARBA"/>
</dbReference>
<evidence type="ECO:0000256" key="6">
    <source>
        <dbReference type="ARBA" id="ARBA00022840"/>
    </source>
</evidence>
<evidence type="ECO:0000256" key="2">
    <source>
        <dbReference type="ARBA" id="ARBA00022553"/>
    </source>
</evidence>
<sequence>MKEDTFSDKIHIILVEYLMQHPISVIKSRGNHMKSLLRKSTAAGLEDEYSSQNVTLFHNMGHFRNCNSEKMLKRLYRTPAMLHRFSTRMKLTKDHYLGYPLKIAACARSFVYHVLVYTVWWVRYNVLLLAIITTSMYKLCKSQLHKLQSIIEDTGKVVFYIIMLNYVSKAKIIHLRIHLHNQLIENRRICICIHTTLGHEIDNQTLQTVRNYKLYQRPKIIHEHAACSVCTPPQFWILGVSIVSISRISETAQGTSSENRHTVVMDDPPRLPPGAFSSDFDNFIEQVLVKDYQQRPNYQRLLEHPFISNYSSDTSSNSGFAEFINENLPPQPSTPSQQ</sequence>
<keyword evidence="1" id="KW-0723">Serine/threonine-protein kinase</keyword>
<dbReference type="EMBL" id="CAXKWB010092745">
    <property type="protein sequence ID" value="CAL4217405.1"/>
    <property type="molecule type" value="Genomic_DNA"/>
</dbReference>
<organism evidence="13 14">
    <name type="scientific">Meganyctiphanes norvegica</name>
    <name type="common">Northern krill</name>
    <name type="synonym">Thysanopoda norvegica</name>
    <dbReference type="NCBI Taxonomy" id="48144"/>
    <lineage>
        <taxon>Eukaryota</taxon>
        <taxon>Metazoa</taxon>
        <taxon>Ecdysozoa</taxon>
        <taxon>Arthropoda</taxon>
        <taxon>Crustacea</taxon>
        <taxon>Multicrustacea</taxon>
        <taxon>Malacostraca</taxon>
        <taxon>Eumalacostraca</taxon>
        <taxon>Eucarida</taxon>
        <taxon>Euphausiacea</taxon>
        <taxon>Euphausiidae</taxon>
        <taxon>Meganyctiphanes</taxon>
    </lineage>
</organism>
<evidence type="ECO:0000256" key="12">
    <source>
        <dbReference type="SAM" id="Phobius"/>
    </source>
</evidence>
<dbReference type="SUPFAM" id="SSF56112">
    <property type="entry name" value="Protein kinase-like (PK-like)"/>
    <property type="match status" value="1"/>
</dbReference>
<evidence type="ECO:0000256" key="9">
    <source>
        <dbReference type="ARBA" id="ARBA00049299"/>
    </source>
</evidence>
<evidence type="ECO:0000256" key="5">
    <source>
        <dbReference type="ARBA" id="ARBA00022777"/>
    </source>
</evidence>
<accession>A0AAV2SLF4</accession>
<feature type="compositionally biased region" description="Pro residues" evidence="11">
    <location>
        <begin position="329"/>
        <end position="338"/>
    </location>
</feature>
<dbReference type="GO" id="GO:0004674">
    <property type="term" value="F:protein serine/threonine kinase activity"/>
    <property type="evidence" value="ECO:0007669"/>
    <property type="project" value="UniProtKB-KW"/>
</dbReference>
<comment type="catalytic activity">
    <reaction evidence="8">
        <text>L-seryl-[protein] + ATP = O-phospho-L-seryl-[protein] + ADP + H(+)</text>
        <dbReference type="Rhea" id="RHEA:17989"/>
        <dbReference type="Rhea" id="RHEA-COMP:9863"/>
        <dbReference type="Rhea" id="RHEA-COMP:11604"/>
        <dbReference type="ChEBI" id="CHEBI:15378"/>
        <dbReference type="ChEBI" id="CHEBI:29999"/>
        <dbReference type="ChEBI" id="CHEBI:30616"/>
        <dbReference type="ChEBI" id="CHEBI:83421"/>
        <dbReference type="ChEBI" id="CHEBI:456216"/>
        <dbReference type="EC" id="2.7.12.2"/>
    </reaction>
</comment>
<comment type="catalytic activity">
    <reaction evidence="10">
        <text>L-tyrosyl-[protein] + ATP = O-phospho-L-tyrosyl-[protein] + ADP + H(+)</text>
        <dbReference type="Rhea" id="RHEA:10596"/>
        <dbReference type="Rhea" id="RHEA-COMP:10136"/>
        <dbReference type="Rhea" id="RHEA-COMP:20101"/>
        <dbReference type="ChEBI" id="CHEBI:15378"/>
        <dbReference type="ChEBI" id="CHEBI:30616"/>
        <dbReference type="ChEBI" id="CHEBI:46858"/>
        <dbReference type="ChEBI" id="CHEBI:61978"/>
        <dbReference type="ChEBI" id="CHEBI:456216"/>
        <dbReference type="EC" id="2.7.12.2"/>
    </reaction>
</comment>
<keyword evidence="12" id="KW-0812">Transmembrane</keyword>
<keyword evidence="12" id="KW-0472">Membrane</keyword>
<dbReference type="InterPro" id="IPR052468">
    <property type="entry name" value="Dual_spec_MAPK_kinase"/>
</dbReference>
<keyword evidence="7" id="KW-0829">Tyrosine-protein kinase</keyword>
<proteinExistence type="predicted"/>
<dbReference type="PANTHER" id="PTHR47238">
    <property type="entry name" value="MITOGEN-ACTIVATED PROTEIN KINASE KINASE 5"/>
    <property type="match status" value="1"/>
</dbReference>
<dbReference type="GO" id="GO:0005524">
    <property type="term" value="F:ATP binding"/>
    <property type="evidence" value="ECO:0007669"/>
    <property type="project" value="UniProtKB-KW"/>
</dbReference>
<feature type="region of interest" description="Disordered" evidence="11">
    <location>
        <begin position="316"/>
        <end position="338"/>
    </location>
</feature>
<evidence type="ECO:0000313" key="14">
    <source>
        <dbReference type="Proteomes" id="UP001497623"/>
    </source>
</evidence>
<keyword evidence="14" id="KW-1185">Reference proteome</keyword>
<feature type="non-terminal residue" evidence="13">
    <location>
        <position position="338"/>
    </location>
</feature>
<dbReference type="AlphaFoldDB" id="A0AAV2SLF4"/>
<gene>
    <name evidence="13" type="ORF">MNOR_LOCUS38822</name>
</gene>
<reference evidence="13 14" key="1">
    <citation type="submission" date="2024-05" db="EMBL/GenBank/DDBJ databases">
        <authorList>
            <person name="Wallberg A."/>
        </authorList>
    </citation>
    <scope>NUCLEOTIDE SEQUENCE [LARGE SCALE GENOMIC DNA]</scope>
</reference>
<evidence type="ECO:0000256" key="10">
    <source>
        <dbReference type="ARBA" id="ARBA00051693"/>
    </source>
</evidence>
<protein>
    <recommendedName>
        <fullName evidence="15">Protein kinase domain-containing protein</fullName>
    </recommendedName>
</protein>
<dbReference type="PANTHER" id="PTHR47238:SF2">
    <property type="entry name" value="DUAL SPECIFICITY MITOGEN-ACTIVATED PROTEIN KINASE KINASE HEMIPTEROUS"/>
    <property type="match status" value="1"/>
</dbReference>
<keyword evidence="5" id="KW-0418">Kinase</keyword>
<keyword evidence="3" id="KW-0808">Transferase</keyword>
<keyword evidence="4" id="KW-0547">Nucleotide-binding</keyword>
<evidence type="ECO:0000256" key="4">
    <source>
        <dbReference type="ARBA" id="ARBA00022741"/>
    </source>
</evidence>
<dbReference type="GO" id="GO:0004713">
    <property type="term" value="F:protein tyrosine kinase activity"/>
    <property type="evidence" value="ECO:0007669"/>
    <property type="project" value="UniProtKB-KW"/>
</dbReference>